<keyword evidence="9" id="KW-0175">Coiled coil</keyword>
<dbReference type="AlphaFoldDB" id="A0A6J5FR56"/>
<evidence type="ECO:0000256" key="10">
    <source>
        <dbReference type="SAM" id="Phobius"/>
    </source>
</evidence>
<proteinExistence type="inferred from homology"/>
<evidence type="ECO:0000256" key="1">
    <source>
        <dbReference type="ARBA" id="ARBA00004651"/>
    </source>
</evidence>
<evidence type="ECO:0000256" key="6">
    <source>
        <dbReference type="ARBA" id="ARBA00023136"/>
    </source>
</evidence>
<sequence length="540" mass="57332">MSILTTESTVRPTRKYSSMYTLSFRQKLWLPLVVSLTALLLVSIGSAWLSYQTRMEERRNDLKNIAQVGLSIVEEYAALAQGGALTPAQARKEALERLRGLRYGSDGYLLVIDSAPRMIMHPIKPGTEGKDLSQVADADGRHHYLSFASVAQSPAGGFVDYVFPHPNVVPAKAVDKLGYVIRYAPWDWIISTGAYIDDIEGAFIQSLYVSGGVFAVVAALLALIVVYTNRSIEHTIGGDPRTAAHMAGAIAAGDLATPFAIREKDQRSLMFAIRQMRDALAMTVAQIRASAGNVAAAAGEIANGNMDLSARTESQAAALQEAASSMHQLTGMVRDTSENARAASELAGTAAQITNRGGDMVTRAVATMQEIRDESRKMVDIIGVIEGIAFQTNILALNAAVEAARAGEQGRGFAVVAAEVRTLAQRSANAAKEIRALIGQAVERVGNGAELVEATGATISEAQSAIGRVTSIVHEIAAAAADQSNGLEQINAAVAQMDDKTQQNAALVEQAAAATQSLEEQSHRLQEAVAVFRTTADARG</sequence>
<evidence type="ECO:0000313" key="13">
    <source>
        <dbReference type="Proteomes" id="UP000494119"/>
    </source>
</evidence>
<dbReference type="Gene3D" id="1.10.287.950">
    <property type="entry name" value="Methyl-accepting chemotaxis protein"/>
    <property type="match status" value="1"/>
</dbReference>
<evidence type="ECO:0000256" key="4">
    <source>
        <dbReference type="ARBA" id="ARBA00022692"/>
    </source>
</evidence>
<dbReference type="GO" id="GO:0007165">
    <property type="term" value="P:signal transduction"/>
    <property type="evidence" value="ECO:0007669"/>
    <property type="project" value="UniProtKB-KW"/>
</dbReference>
<dbReference type="SMART" id="SM01049">
    <property type="entry name" value="Cache_2"/>
    <property type="match status" value="1"/>
</dbReference>
<dbReference type="FunFam" id="1.10.287.950:FF:000001">
    <property type="entry name" value="Methyl-accepting chemotaxis sensory transducer"/>
    <property type="match status" value="1"/>
</dbReference>
<dbReference type="InterPro" id="IPR004090">
    <property type="entry name" value="Chemotax_Me-accpt_rcpt"/>
</dbReference>
<dbReference type="GO" id="GO:0006935">
    <property type="term" value="P:chemotaxis"/>
    <property type="evidence" value="ECO:0007669"/>
    <property type="project" value="InterPro"/>
</dbReference>
<dbReference type="Proteomes" id="UP000494119">
    <property type="component" value="Unassembled WGS sequence"/>
</dbReference>
<dbReference type="GO" id="GO:0004888">
    <property type="term" value="F:transmembrane signaling receptor activity"/>
    <property type="evidence" value="ECO:0007669"/>
    <property type="project" value="InterPro"/>
</dbReference>
<dbReference type="CDD" id="cd11386">
    <property type="entry name" value="MCP_signal"/>
    <property type="match status" value="1"/>
</dbReference>
<keyword evidence="6 10" id="KW-0472">Membrane</keyword>
<protein>
    <recommendedName>
        <fullName evidence="11">Methyl-accepting transducer domain-containing protein</fullName>
    </recommendedName>
</protein>
<feature type="coiled-coil region" evidence="9">
    <location>
        <begin position="490"/>
        <end position="528"/>
    </location>
</feature>
<dbReference type="Pfam" id="PF17200">
    <property type="entry name" value="sCache_2"/>
    <property type="match status" value="1"/>
</dbReference>
<evidence type="ECO:0000256" key="9">
    <source>
        <dbReference type="SAM" id="Coils"/>
    </source>
</evidence>
<comment type="subcellular location">
    <subcellularLocation>
        <location evidence="1">Cell membrane</location>
        <topology evidence="1">Multi-pass membrane protein</topology>
    </subcellularLocation>
</comment>
<evidence type="ECO:0000259" key="11">
    <source>
        <dbReference type="PROSITE" id="PS50111"/>
    </source>
</evidence>
<dbReference type="PANTHER" id="PTHR43531:SF14">
    <property type="entry name" value="METHYL-ACCEPTING CHEMOTAXIS PROTEIN I-RELATED"/>
    <property type="match status" value="1"/>
</dbReference>
<dbReference type="SMART" id="SM00283">
    <property type="entry name" value="MA"/>
    <property type="match status" value="1"/>
</dbReference>
<dbReference type="EMBL" id="CADIKL010000008">
    <property type="protein sequence ID" value="CAB3785335.1"/>
    <property type="molecule type" value="Genomic_DNA"/>
</dbReference>
<dbReference type="PRINTS" id="PR00260">
    <property type="entry name" value="CHEMTRNSDUCR"/>
</dbReference>
<comment type="similarity">
    <text evidence="7">Belongs to the methyl-accepting chemotaxis (MCP) protein family.</text>
</comment>
<dbReference type="PANTHER" id="PTHR43531">
    <property type="entry name" value="PROTEIN ICFG"/>
    <property type="match status" value="1"/>
</dbReference>
<dbReference type="Gene3D" id="3.30.450.20">
    <property type="entry name" value="PAS domain"/>
    <property type="match status" value="1"/>
</dbReference>
<keyword evidence="8" id="KW-0807">Transducer</keyword>
<organism evidence="12 13">
    <name type="scientific">Paraburkholderia caffeinitolerans</name>
    <dbReference type="NCBI Taxonomy" id="1723730"/>
    <lineage>
        <taxon>Bacteria</taxon>
        <taxon>Pseudomonadati</taxon>
        <taxon>Pseudomonadota</taxon>
        <taxon>Betaproteobacteria</taxon>
        <taxon>Burkholderiales</taxon>
        <taxon>Burkholderiaceae</taxon>
        <taxon>Paraburkholderia</taxon>
    </lineage>
</organism>
<dbReference type="InterPro" id="IPR004089">
    <property type="entry name" value="MCPsignal_dom"/>
</dbReference>
<name>A0A6J5FR56_9BURK</name>
<keyword evidence="13" id="KW-1185">Reference proteome</keyword>
<dbReference type="GO" id="GO:0005886">
    <property type="term" value="C:plasma membrane"/>
    <property type="evidence" value="ECO:0007669"/>
    <property type="project" value="UniProtKB-SubCell"/>
</dbReference>
<evidence type="ECO:0000256" key="8">
    <source>
        <dbReference type="PROSITE-ProRule" id="PRU00284"/>
    </source>
</evidence>
<feature type="transmembrane region" description="Helical" evidence="10">
    <location>
        <begin position="28"/>
        <end position="49"/>
    </location>
</feature>
<accession>A0A6J5FR56</accession>
<dbReference type="InterPro" id="IPR051310">
    <property type="entry name" value="MCP_chemotaxis"/>
</dbReference>
<reference evidence="12 13" key="1">
    <citation type="submission" date="2020-04" db="EMBL/GenBank/DDBJ databases">
        <authorList>
            <person name="De Canck E."/>
        </authorList>
    </citation>
    <scope>NUCLEOTIDE SEQUENCE [LARGE SCALE GENOMIC DNA]</scope>
    <source>
        <strain evidence="12 13">LMG 28688</strain>
    </source>
</reference>
<keyword evidence="2" id="KW-1003">Cell membrane</keyword>
<feature type="transmembrane region" description="Helical" evidence="10">
    <location>
        <begin position="207"/>
        <end position="227"/>
    </location>
</feature>
<evidence type="ECO:0000256" key="2">
    <source>
        <dbReference type="ARBA" id="ARBA00022475"/>
    </source>
</evidence>
<dbReference type="SUPFAM" id="SSF58104">
    <property type="entry name" value="Methyl-accepting chemotaxis protein (MCP) signaling domain"/>
    <property type="match status" value="1"/>
</dbReference>
<gene>
    <name evidence="12" type="ORF">LMG28688_02011</name>
</gene>
<feature type="domain" description="Methyl-accepting transducer" evidence="11">
    <location>
        <begin position="290"/>
        <end position="519"/>
    </location>
</feature>
<evidence type="ECO:0000313" key="12">
    <source>
        <dbReference type="EMBL" id="CAB3785335.1"/>
    </source>
</evidence>
<evidence type="ECO:0000256" key="7">
    <source>
        <dbReference type="ARBA" id="ARBA00029447"/>
    </source>
</evidence>
<keyword evidence="4 10" id="KW-0812">Transmembrane</keyword>
<dbReference type="Pfam" id="PF00015">
    <property type="entry name" value="MCPsignal"/>
    <property type="match status" value="1"/>
</dbReference>
<keyword evidence="3" id="KW-0488">Methylation</keyword>
<keyword evidence="5 10" id="KW-1133">Transmembrane helix</keyword>
<dbReference type="PROSITE" id="PS50111">
    <property type="entry name" value="CHEMOTAXIS_TRANSDUC_2"/>
    <property type="match status" value="1"/>
</dbReference>
<dbReference type="InterPro" id="IPR033480">
    <property type="entry name" value="sCache_2"/>
</dbReference>
<evidence type="ECO:0000256" key="5">
    <source>
        <dbReference type="ARBA" id="ARBA00022989"/>
    </source>
</evidence>
<evidence type="ECO:0000256" key="3">
    <source>
        <dbReference type="ARBA" id="ARBA00022481"/>
    </source>
</evidence>